<name>A0A9D5U701_9CELL</name>
<dbReference type="Proteomes" id="UP000822993">
    <property type="component" value="Unassembled WGS sequence"/>
</dbReference>
<comment type="caution">
    <text evidence="3">The sequence shown here is derived from an EMBL/GenBank/DDBJ whole genome shotgun (WGS) entry which is preliminary data.</text>
</comment>
<dbReference type="Gene3D" id="3.20.20.80">
    <property type="entry name" value="Glycosidases"/>
    <property type="match status" value="1"/>
</dbReference>
<keyword evidence="2" id="KW-1133">Transmembrane helix</keyword>
<evidence type="ECO:0000256" key="1">
    <source>
        <dbReference type="SAM" id="MobiDB-lite"/>
    </source>
</evidence>
<evidence type="ECO:0000313" key="4">
    <source>
        <dbReference type="Proteomes" id="UP000822993"/>
    </source>
</evidence>
<dbReference type="RefSeq" id="WP_193718966.1">
    <property type="nucleotide sequence ID" value="NZ_JACSPN010000004.1"/>
</dbReference>
<feature type="transmembrane region" description="Helical" evidence="2">
    <location>
        <begin position="34"/>
        <end position="52"/>
    </location>
</feature>
<accession>A0A9D5U701</accession>
<keyword evidence="2" id="KW-0812">Transmembrane</keyword>
<dbReference type="InterPro" id="IPR017853">
    <property type="entry name" value="GH"/>
</dbReference>
<proteinExistence type="predicted"/>
<protein>
    <submittedName>
        <fullName evidence="3">Uncharacterized protein</fullName>
    </submittedName>
</protein>
<organism evidence="3 4">
    <name type="scientific">Oerskovia douganii</name>
    <dbReference type="NCBI Taxonomy" id="2762210"/>
    <lineage>
        <taxon>Bacteria</taxon>
        <taxon>Bacillati</taxon>
        <taxon>Actinomycetota</taxon>
        <taxon>Actinomycetes</taxon>
        <taxon>Micrococcales</taxon>
        <taxon>Cellulomonadaceae</taxon>
        <taxon>Oerskovia</taxon>
    </lineage>
</organism>
<reference evidence="3 4" key="1">
    <citation type="submission" date="2020-08" db="EMBL/GenBank/DDBJ databases">
        <title>A Genomic Blueprint of the Chicken Gut Microbiome.</title>
        <authorList>
            <person name="Gilroy R."/>
            <person name="Ravi A."/>
            <person name="Getino M."/>
            <person name="Pursley I."/>
            <person name="Horton D.L."/>
            <person name="Alikhan N.-F."/>
            <person name="Baker D."/>
            <person name="Gharbi K."/>
            <person name="Hall N."/>
            <person name="Watson M."/>
            <person name="Adriaenssens E.M."/>
            <person name="Foster-Nyarko E."/>
            <person name="Jarju S."/>
            <person name="Secka A."/>
            <person name="Antonio M."/>
            <person name="Oren A."/>
            <person name="Chaudhuri R."/>
            <person name="La Ragione R.M."/>
            <person name="Hildebrand F."/>
            <person name="Pallen M.J."/>
        </authorList>
    </citation>
    <scope>NUCLEOTIDE SEQUENCE [LARGE SCALE GENOMIC DNA]</scope>
    <source>
        <strain evidence="3 4">Sa1BUA8</strain>
    </source>
</reference>
<feature type="compositionally biased region" description="Polar residues" evidence="1">
    <location>
        <begin position="11"/>
        <end position="25"/>
    </location>
</feature>
<dbReference type="Gene3D" id="2.60.120.260">
    <property type="entry name" value="Galactose-binding domain-like"/>
    <property type="match status" value="1"/>
</dbReference>
<evidence type="ECO:0000313" key="3">
    <source>
        <dbReference type="EMBL" id="MBE7699679.1"/>
    </source>
</evidence>
<dbReference type="EMBL" id="JACSPN010000004">
    <property type="protein sequence ID" value="MBE7699679.1"/>
    <property type="molecule type" value="Genomic_DNA"/>
</dbReference>
<dbReference type="SUPFAM" id="SSF51445">
    <property type="entry name" value="(Trans)glycosidases"/>
    <property type="match status" value="1"/>
</dbReference>
<gene>
    <name evidence="3" type="ORF">H9623_05060</name>
</gene>
<keyword evidence="4" id="KW-1185">Reference proteome</keyword>
<dbReference type="AlphaFoldDB" id="A0A9D5U701"/>
<evidence type="ECO:0000256" key="2">
    <source>
        <dbReference type="SAM" id="Phobius"/>
    </source>
</evidence>
<sequence>MARAAGPDGSTDVTDPPQQDEQAQRPTGWWRRPWVVGVAGAVVVATGAVLVVRTVDGGAAAEPGPAMPTVVSASEPGAAPVCGFPVLDKVTHDGVDPADLGGRRDVVDEVATLTDGTVLSLRVRDGLAYVLEWDRSSAYRVTRYDVATGDVEGTTDFELQLDEGSEAFSPEQFEVDAEGGVYFLDTLMQRRDLVRFELDGTRSWTTHLPEGDQTEGGVLDLFGMALWDDLDGRPVVGVHETERTMHLVGTDGKIVGTRDDFPGQVLGQLPDGGLVLESSGSSDAGSTDDLTVLDQDGGEELHLGATANGRWAFGKPSQYWFDSVVGVAPAPDGDGLVVIEDGLGFEHVGADGVRRGVWPDARADLDADFTLLDGSPLVLDDGTYYTLTTSEGAVALTAITQDRMAYQLGAPVKYNAVNDGFLAVLGAGAGLVTDEVYNYFPPGEEPAVRLSLDDSWGRWADRYELRLQVRGDPRVPDPVVGDEQVAEIPADGGDVPVTLPATRPGVYEVDAALVERASGDPVSGTCLRYTVGAPGAPLDLAGLADGADWGGASVLRGVQLADQLGVDSYRWQLDFGAIVPDPTGTPAADGLVWDSLPSAGVPEPEEGAETDPDPFAELAAAAALAGSSGVTLTLQLGSGGEAERAAVDAGTWEGWSREIVAAVAERAPGIVAWQPWNEPNNTGFGDGAQYEEQVGAPFAAGARAALPGVVVVGGNTLGIVPDWWAALVDAGGCASMDVVGIHPYTGLNRSWEEEGFSVADAELDQLRDALAPCGDVPLWDTESGWWSDGVANFWAGGSDVARKLLWYGSEGIDEWTYFFSEGGFGESGNSWSLVQYGSYVKPAGAAFAATSALLEPYGTPTFVETGVPGTFAATAQGPGGEPLLAVWGDDLSTTVRLTAAGGDGDDGDDGTVRRIDQYGAVASLDVGGDGVDLPVTGAPVFLVGEPGQTLGVQAVEPFGPDLLAGRPVTATSTHEEADAQVVTSGTFDVRDPWRSGRLADDVVDENPSVTVTTDGPQTVDRIAVATAGIRCCSMGLRDYTVSVQLPDGTWQDVARQEDQFSDRVAVFEIEPVEVTAVRVSVPMTTERGVPVLAANYSGVVGGLHPSFLPLATESAYVATVSALQAWGPGA</sequence>
<feature type="region of interest" description="Disordered" evidence="1">
    <location>
        <begin position="1"/>
        <end position="28"/>
    </location>
</feature>
<keyword evidence="2" id="KW-0472">Membrane</keyword>